<proteinExistence type="predicted"/>
<gene>
    <name evidence="3" type="ORF">GSLYS_00006046001</name>
</gene>
<keyword evidence="1" id="KW-0812">Transmembrane</keyword>
<evidence type="ECO:0000256" key="1">
    <source>
        <dbReference type="SAM" id="Phobius"/>
    </source>
</evidence>
<sequence length="250" mass="27735">MHGNACPNACREIVSKHSLLAKITFSMTPLLILAVFAIVAPLTTTQLSIPRGELGLVYNNGRPCASVKIAAYVDLTCPYSKQAFPTLLRVADSFTDSQVQLRFYIFSLPYHRNSHLISKATRYLSGLPSNATGNATIFDWIQVVYQNIDYLTTTGTVNKTEVEVFSYLTTLAQRLFPVTPDQFKQGTYDSDIDVATRLEWKYGCTRGVHGTPSFSVNDVFVDVDSTYPASQWISLIKTLLPSGNQQRNGC</sequence>
<keyword evidence="1" id="KW-0472">Membrane</keyword>
<dbReference type="AlphaFoldDB" id="A0AAV2HIV2"/>
<dbReference type="PANTHER" id="PTHR33875:SF2">
    <property type="entry name" value="ACR183CP"/>
    <property type="match status" value="1"/>
</dbReference>
<reference evidence="3 4" key="1">
    <citation type="submission" date="2024-04" db="EMBL/GenBank/DDBJ databases">
        <authorList>
            <consortium name="Genoscope - CEA"/>
            <person name="William W."/>
        </authorList>
    </citation>
    <scope>NUCLEOTIDE SEQUENCE [LARGE SCALE GENOMIC DNA]</scope>
</reference>
<feature type="transmembrane region" description="Helical" evidence="1">
    <location>
        <begin position="19"/>
        <end position="42"/>
    </location>
</feature>
<dbReference type="InterPro" id="IPR036249">
    <property type="entry name" value="Thioredoxin-like_sf"/>
</dbReference>
<dbReference type="PANTHER" id="PTHR33875">
    <property type="entry name" value="OS09G0542200 PROTEIN"/>
    <property type="match status" value="1"/>
</dbReference>
<feature type="domain" description="Thioredoxin-like fold" evidence="2">
    <location>
        <begin position="61"/>
        <end position="227"/>
    </location>
</feature>
<dbReference type="EMBL" id="CAXITT010000101">
    <property type="protein sequence ID" value="CAL1531967.1"/>
    <property type="molecule type" value="Genomic_DNA"/>
</dbReference>
<protein>
    <recommendedName>
        <fullName evidence="2">Thioredoxin-like fold domain-containing protein</fullName>
    </recommendedName>
</protein>
<evidence type="ECO:0000313" key="3">
    <source>
        <dbReference type="EMBL" id="CAL1531967.1"/>
    </source>
</evidence>
<dbReference type="Proteomes" id="UP001497497">
    <property type="component" value="Unassembled WGS sequence"/>
</dbReference>
<keyword evidence="1" id="KW-1133">Transmembrane helix</keyword>
<evidence type="ECO:0000313" key="4">
    <source>
        <dbReference type="Proteomes" id="UP001497497"/>
    </source>
</evidence>
<dbReference type="InterPro" id="IPR012336">
    <property type="entry name" value="Thioredoxin-like_fold"/>
</dbReference>
<dbReference type="Pfam" id="PF13462">
    <property type="entry name" value="Thioredoxin_4"/>
    <property type="match status" value="1"/>
</dbReference>
<keyword evidence="4" id="KW-1185">Reference proteome</keyword>
<name>A0AAV2HIV2_LYMST</name>
<dbReference type="SUPFAM" id="SSF52833">
    <property type="entry name" value="Thioredoxin-like"/>
    <property type="match status" value="1"/>
</dbReference>
<dbReference type="Gene3D" id="3.40.30.10">
    <property type="entry name" value="Glutaredoxin"/>
    <property type="match status" value="1"/>
</dbReference>
<accession>A0AAV2HIV2</accession>
<organism evidence="3 4">
    <name type="scientific">Lymnaea stagnalis</name>
    <name type="common">Great pond snail</name>
    <name type="synonym">Helix stagnalis</name>
    <dbReference type="NCBI Taxonomy" id="6523"/>
    <lineage>
        <taxon>Eukaryota</taxon>
        <taxon>Metazoa</taxon>
        <taxon>Spiralia</taxon>
        <taxon>Lophotrochozoa</taxon>
        <taxon>Mollusca</taxon>
        <taxon>Gastropoda</taxon>
        <taxon>Heterobranchia</taxon>
        <taxon>Euthyneura</taxon>
        <taxon>Panpulmonata</taxon>
        <taxon>Hygrophila</taxon>
        <taxon>Lymnaeoidea</taxon>
        <taxon>Lymnaeidae</taxon>
        <taxon>Lymnaea</taxon>
    </lineage>
</organism>
<evidence type="ECO:0000259" key="2">
    <source>
        <dbReference type="Pfam" id="PF13462"/>
    </source>
</evidence>
<comment type="caution">
    <text evidence="3">The sequence shown here is derived from an EMBL/GenBank/DDBJ whole genome shotgun (WGS) entry which is preliminary data.</text>
</comment>